<comment type="caution">
    <text evidence="3">Lacks conserved residue(s) required for the propagation of feature annotation.</text>
</comment>
<evidence type="ECO:0000259" key="5">
    <source>
        <dbReference type="PROSITE" id="PS50835"/>
    </source>
</evidence>
<dbReference type="Proteomes" id="UP001163046">
    <property type="component" value="Unassembled WGS sequence"/>
</dbReference>
<gene>
    <name evidence="6" type="ORF">OS493_030967</name>
</gene>
<evidence type="ECO:0000256" key="3">
    <source>
        <dbReference type="PROSITE-ProRule" id="PRU00059"/>
    </source>
</evidence>
<evidence type="ECO:0000259" key="4">
    <source>
        <dbReference type="PROSITE" id="PS01180"/>
    </source>
</evidence>
<dbReference type="Pfam" id="PF00431">
    <property type="entry name" value="CUB"/>
    <property type="match status" value="1"/>
</dbReference>
<dbReference type="InterPro" id="IPR000859">
    <property type="entry name" value="CUB_dom"/>
</dbReference>
<dbReference type="SUPFAM" id="SSF49854">
    <property type="entry name" value="Spermadhesin, CUB domain"/>
    <property type="match status" value="1"/>
</dbReference>
<comment type="caution">
    <text evidence="6">The sequence shown here is derived from an EMBL/GenBank/DDBJ whole genome shotgun (WGS) entry which is preliminary data.</text>
</comment>
<evidence type="ECO:0000313" key="7">
    <source>
        <dbReference type="Proteomes" id="UP001163046"/>
    </source>
</evidence>
<dbReference type="PANTHER" id="PTHR24251:SF37">
    <property type="entry name" value="CUB DOMAIN-CONTAINING PROTEIN"/>
    <property type="match status" value="1"/>
</dbReference>
<dbReference type="InterPro" id="IPR013783">
    <property type="entry name" value="Ig-like_fold"/>
</dbReference>
<dbReference type="InterPro" id="IPR003598">
    <property type="entry name" value="Ig_sub2"/>
</dbReference>
<feature type="domain" description="Ig-like" evidence="5">
    <location>
        <begin position="22"/>
        <end position="100"/>
    </location>
</feature>
<keyword evidence="1" id="KW-0677">Repeat</keyword>
<dbReference type="Gene3D" id="2.60.40.10">
    <property type="entry name" value="Immunoglobulins"/>
    <property type="match status" value="1"/>
</dbReference>
<organism evidence="6 7">
    <name type="scientific">Desmophyllum pertusum</name>
    <dbReference type="NCBI Taxonomy" id="174260"/>
    <lineage>
        <taxon>Eukaryota</taxon>
        <taxon>Metazoa</taxon>
        <taxon>Cnidaria</taxon>
        <taxon>Anthozoa</taxon>
        <taxon>Hexacorallia</taxon>
        <taxon>Scleractinia</taxon>
        <taxon>Caryophylliina</taxon>
        <taxon>Caryophylliidae</taxon>
        <taxon>Desmophyllum</taxon>
    </lineage>
</organism>
<evidence type="ECO:0000256" key="1">
    <source>
        <dbReference type="ARBA" id="ARBA00022737"/>
    </source>
</evidence>
<dbReference type="SMART" id="SM00042">
    <property type="entry name" value="CUB"/>
    <property type="match status" value="1"/>
</dbReference>
<dbReference type="PROSITE" id="PS50835">
    <property type="entry name" value="IG_LIKE"/>
    <property type="match status" value="1"/>
</dbReference>
<dbReference type="SUPFAM" id="SSF48726">
    <property type="entry name" value="Immunoglobulin"/>
    <property type="match status" value="1"/>
</dbReference>
<dbReference type="Pfam" id="PF13927">
    <property type="entry name" value="Ig_3"/>
    <property type="match status" value="1"/>
</dbReference>
<reference evidence="6" key="1">
    <citation type="submission" date="2023-01" db="EMBL/GenBank/DDBJ databases">
        <title>Genome assembly of the deep-sea coral Lophelia pertusa.</title>
        <authorList>
            <person name="Herrera S."/>
            <person name="Cordes E."/>
        </authorList>
    </citation>
    <scope>NUCLEOTIDE SEQUENCE</scope>
    <source>
        <strain evidence="6">USNM1676648</strain>
        <tissue evidence="6">Polyp</tissue>
    </source>
</reference>
<dbReference type="CDD" id="cd00041">
    <property type="entry name" value="CUB"/>
    <property type="match status" value="1"/>
</dbReference>
<dbReference type="PROSITE" id="PS01180">
    <property type="entry name" value="CUB"/>
    <property type="match status" value="1"/>
</dbReference>
<dbReference type="Gene3D" id="2.60.120.290">
    <property type="entry name" value="Spermadhesin, CUB domain"/>
    <property type="match status" value="1"/>
</dbReference>
<dbReference type="InterPro" id="IPR007110">
    <property type="entry name" value="Ig-like_dom"/>
</dbReference>
<dbReference type="SMART" id="SM00409">
    <property type="entry name" value="IG"/>
    <property type="match status" value="1"/>
</dbReference>
<dbReference type="OrthoDB" id="5985384at2759"/>
<sequence length="229" mass="25197">MQRQELLGEASAVTSLVVWSVPKFNTKPPETLNKLTGDELSLSCSATGDPPPIISWKRANGAWEEERMKVHGGSLKISSLTESDFGIYICEAKVPYYTIEARTELVVEAPFLTATSSCVMIQLTSTSGIIRPSQSSQYTDNMDCRWNFSSNAMLEIVFYRFNTEGCCDHVNVYDGGSPSSPLIGRFNGSSLPAPITSSSNNLYVRFTSDGSNGGRWICSIIPLYDKLFM</sequence>
<dbReference type="PANTHER" id="PTHR24251">
    <property type="entry name" value="OVOCHYMASE-RELATED"/>
    <property type="match status" value="1"/>
</dbReference>
<dbReference type="InterPro" id="IPR036179">
    <property type="entry name" value="Ig-like_dom_sf"/>
</dbReference>
<evidence type="ECO:0000256" key="2">
    <source>
        <dbReference type="ARBA" id="ARBA00023157"/>
    </source>
</evidence>
<feature type="domain" description="CUB" evidence="4">
    <location>
        <begin position="118"/>
        <end position="229"/>
    </location>
</feature>
<accession>A0A9W9ZKM9</accession>
<protein>
    <submittedName>
        <fullName evidence="6">Uncharacterized protein</fullName>
    </submittedName>
</protein>
<dbReference type="SMART" id="SM00408">
    <property type="entry name" value="IGc2"/>
    <property type="match status" value="1"/>
</dbReference>
<dbReference type="InterPro" id="IPR035914">
    <property type="entry name" value="Sperma_CUB_dom_sf"/>
</dbReference>
<dbReference type="AlphaFoldDB" id="A0A9W9ZKM9"/>
<evidence type="ECO:0000313" key="6">
    <source>
        <dbReference type="EMBL" id="KAJ7383080.1"/>
    </source>
</evidence>
<name>A0A9W9ZKM9_9CNID</name>
<proteinExistence type="predicted"/>
<dbReference type="InterPro" id="IPR003599">
    <property type="entry name" value="Ig_sub"/>
</dbReference>
<keyword evidence="7" id="KW-1185">Reference proteome</keyword>
<keyword evidence="2" id="KW-1015">Disulfide bond</keyword>
<dbReference type="EMBL" id="MU825907">
    <property type="protein sequence ID" value="KAJ7383080.1"/>
    <property type="molecule type" value="Genomic_DNA"/>
</dbReference>